<dbReference type="InterPro" id="IPR036388">
    <property type="entry name" value="WH-like_DNA-bd_sf"/>
</dbReference>
<dbReference type="PANTHER" id="PTHR30293:SF0">
    <property type="entry name" value="NITROGEN ASSIMILATION REGULATORY PROTEIN NAC"/>
    <property type="match status" value="1"/>
</dbReference>
<keyword evidence="4" id="KW-0010">Activator</keyword>
<dbReference type="SUPFAM" id="SSF53850">
    <property type="entry name" value="Periplasmic binding protein-like II"/>
    <property type="match status" value="1"/>
</dbReference>
<dbReference type="AlphaFoldDB" id="H0G702"/>
<dbReference type="GO" id="GO:0003677">
    <property type="term" value="F:DNA binding"/>
    <property type="evidence" value="ECO:0007669"/>
    <property type="project" value="UniProtKB-KW"/>
</dbReference>
<protein>
    <submittedName>
        <fullName evidence="7">Regulatory protein, LysR:LysR, substrate-binding</fullName>
    </submittedName>
</protein>
<dbReference type="Gene3D" id="3.40.190.290">
    <property type="match status" value="1"/>
</dbReference>
<dbReference type="InterPro" id="IPR036390">
    <property type="entry name" value="WH_DNA-bd_sf"/>
</dbReference>
<dbReference type="InterPro" id="IPR000847">
    <property type="entry name" value="LysR_HTH_N"/>
</dbReference>
<keyword evidence="3" id="KW-0238">DNA-binding</keyword>
<evidence type="ECO:0000313" key="7">
    <source>
        <dbReference type="EMBL" id="EHK74904.1"/>
    </source>
</evidence>
<dbReference type="PANTHER" id="PTHR30293">
    <property type="entry name" value="TRANSCRIPTIONAL REGULATORY PROTEIN NAC-RELATED"/>
    <property type="match status" value="1"/>
</dbReference>
<accession>H0G702</accession>
<dbReference type="Pfam" id="PF03466">
    <property type="entry name" value="LysR_substrate"/>
    <property type="match status" value="1"/>
</dbReference>
<dbReference type="RefSeq" id="WP_003533971.1">
    <property type="nucleotide sequence ID" value="NZ_AGVV01000073.1"/>
</dbReference>
<dbReference type="PRINTS" id="PR00039">
    <property type="entry name" value="HTHLYSR"/>
</dbReference>
<evidence type="ECO:0000313" key="8">
    <source>
        <dbReference type="Proteomes" id="UP000004038"/>
    </source>
</evidence>
<feature type="domain" description="HTH lysR-type" evidence="6">
    <location>
        <begin position="1"/>
        <end position="58"/>
    </location>
</feature>
<evidence type="ECO:0000256" key="5">
    <source>
        <dbReference type="ARBA" id="ARBA00023163"/>
    </source>
</evidence>
<dbReference type="Pfam" id="PF00126">
    <property type="entry name" value="HTH_1"/>
    <property type="match status" value="1"/>
</dbReference>
<evidence type="ECO:0000256" key="2">
    <source>
        <dbReference type="ARBA" id="ARBA00023015"/>
    </source>
</evidence>
<dbReference type="PROSITE" id="PS50931">
    <property type="entry name" value="HTH_LYSR"/>
    <property type="match status" value="1"/>
</dbReference>
<dbReference type="InterPro" id="IPR005119">
    <property type="entry name" value="LysR_subst-bd"/>
</dbReference>
<comment type="similarity">
    <text evidence="1">Belongs to the LysR transcriptional regulatory family.</text>
</comment>
<dbReference type="GO" id="GO:0003700">
    <property type="term" value="F:DNA-binding transcription factor activity"/>
    <property type="evidence" value="ECO:0007669"/>
    <property type="project" value="InterPro"/>
</dbReference>
<dbReference type="SUPFAM" id="SSF46785">
    <property type="entry name" value="Winged helix' DNA-binding domain"/>
    <property type="match status" value="1"/>
</dbReference>
<gene>
    <name evidence="7" type="ORF">SM0020_26401</name>
</gene>
<organism evidence="7 8">
    <name type="scientific">Sinorhizobium meliloti CCNWSX0020</name>
    <dbReference type="NCBI Taxonomy" id="1107881"/>
    <lineage>
        <taxon>Bacteria</taxon>
        <taxon>Pseudomonadati</taxon>
        <taxon>Pseudomonadota</taxon>
        <taxon>Alphaproteobacteria</taxon>
        <taxon>Hyphomicrobiales</taxon>
        <taxon>Rhizobiaceae</taxon>
        <taxon>Sinorhizobium/Ensifer group</taxon>
        <taxon>Sinorhizobium</taxon>
    </lineage>
</organism>
<keyword evidence="5" id="KW-0804">Transcription</keyword>
<dbReference type="Gene3D" id="1.10.10.10">
    <property type="entry name" value="Winged helix-like DNA-binding domain superfamily/Winged helix DNA-binding domain"/>
    <property type="match status" value="1"/>
</dbReference>
<dbReference type="Proteomes" id="UP000004038">
    <property type="component" value="Unassembled WGS sequence"/>
</dbReference>
<dbReference type="PATRIC" id="fig|1107881.3.peg.5349"/>
<sequence length="316" mass="34165">MDIQQLKTIIHVEELGSLSKAAERLNLAQPALSRQIRLLEEELGVHLFERHGRGMIITAVGEAVLDHAATIMREMDAIRSTAAAAKTTLSGKVEVGMTPTVSEFVIAPLMERTKALHPNLGLRFSSAFSGHLMDWLKRGELDVAFSYDLEHQPSLVIKPVMVENLLLIGPATANLSLDQTVPFSSLANMPLVLPSPRHGLRRIVDECARKAGVQLASTVEVDSLGAMLSLVKSGFGSTILPLPPVYDHLSRDIVTAAPLIDPVPSRKLVVAFASDGRINAAARYIGNSFVDIARDLVNSGVWSGYMIDDPAISKPL</sequence>
<dbReference type="FunFam" id="1.10.10.10:FF:000001">
    <property type="entry name" value="LysR family transcriptional regulator"/>
    <property type="match status" value="1"/>
</dbReference>
<dbReference type="GO" id="GO:2000142">
    <property type="term" value="P:regulation of DNA-templated transcription initiation"/>
    <property type="evidence" value="ECO:0007669"/>
    <property type="project" value="TreeGrafter"/>
</dbReference>
<evidence type="ECO:0000256" key="4">
    <source>
        <dbReference type="ARBA" id="ARBA00023159"/>
    </source>
</evidence>
<proteinExistence type="inferred from homology"/>
<evidence type="ECO:0000259" key="6">
    <source>
        <dbReference type="PROSITE" id="PS50931"/>
    </source>
</evidence>
<evidence type="ECO:0000256" key="1">
    <source>
        <dbReference type="ARBA" id="ARBA00009437"/>
    </source>
</evidence>
<reference evidence="7 8" key="1">
    <citation type="journal article" date="2012" name="J. Bacteriol.">
        <title>Draft Genome Sequence of Sinorhizobium meliloti CCNWSX0020, a Nitrogen-Fixing Symbiont with Copper Tolerance Capability Isolated from Lead-Zinc Mine Tailings.</title>
        <authorList>
            <person name="Li Z."/>
            <person name="Ma Z."/>
            <person name="Hao X."/>
            <person name="Wei G."/>
        </authorList>
    </citation>
    <scope>NUCLEOTIDE SEQUENCE [LARGE SCALE GENOMIC DNA]</scope>
    <source>
        <strain evidence="7 8">CCNWSX0020</strain>
    </source>
</reference>
<dbReference type="EMBL" id="AGVV01000073">
    <property type="protein sequence ID" value="EHK74904.1"/>
    <property type="molecule type" value="Genomic_DNA"/>
</dbReference>
<name>H0G702_RHIML</name>
<keyword evidence="2" id="KW-0805">Transcription regulation</keyword>
<evidence type="ECO:0000256" key="3">
    <source>
        <dbReference type="ARBA" id="ARBA00023125"/>
    </source>
</evidence>